<organism evidence="8 9">
    <name type="scientific">Loa loa</name>
    <name type="common">Eye worm</name>
    <name type="synonym">Filaria loa</name>
    <dbReference type="NCBI Taxonomy" id="7209"/>
    <lineage>
        <taxon>Eukaryota</taxon>
        <taxon>Metazoa</taxon>
        <taxon>Ecdysozoa</taxon>
        <taxon>Nematoda</taxon>
        <taxon>Chromadorea</taxon>
        <taxon>Rhabditida</taxon>
        <taxon>Spirurina</taxon>
        <taxon>Spiruromorpha</taxon>
        <taxon>Filarioidea</taxon>
        <taxon>Onchocercidae</taxon>
        <taxon>Loa</taxon>
    </lineage>
</organism>
<name>A0A1I7VRY5_LOALO</name>
<keyword evidence="5 6" id="KW-0472">Membrane</keyword>
<evidence type="ECO:0000256" key="2">
    <source>
        <dbReference type="ARBA" id="ARBA00022448"/>
    </source>
</evidence>
<sequence>MSRSVGDSSNVLRKKADIKTAFGSELSQKAANTYVSDTEMEAKDATTVSGPITSERGYSWMIASVIIVSDLVGGGVVAMPAAFHETGMLLGCLFMGIIAIFFTTTAYLLAQTWAIMRERWPVYKTHCRQPYPEIGMRSFGPKMKFHKLICNTKVQIASVNAVQTMIVSDENITGQIPSQFILAISLFSTIVAITLIWTGVSQDHSSCKSSAVYISPSFQSLYSLGTFVFAYSGHHVFPTIQHDMREPKDFTKSVLLGFFWTAKMYIPLAAYSYAVYGQSMRESVIDSLQTTWIRHGANLAVAIHCLLTIILTINPVNQQFENIFHVPHKMCWQRVAIRTGLVALMLFVALSIPNFGSIMDFFGSTTIPFTCVILPTLFGLSLKSQRYNEKTKKWQMATLKELVVPNSQFKLSFSSKSLAFEANFRSYAKASYRYSTKECHRLRIFYAICERTPRYVLCWYVFLNVVTIIASMISTLMAVKAMATIRFVPPCFMQLFTEPTDHHLNTTTSLLNCCGRYSNITWNPENQCLSH</sequence>
<feature type="transmembrane region" description="Helical" evidence="6">
    <location>
        <begin position="212"/>
        <end position="233"/>
    </location>
</feature>
<keyword evidence="2" id="KW-0813">Transport</keyword>
<keyword evidence="8" id="KW-1185">Reference proteome</keyword>
<feature type="transmembrane region" description="Helical" evidence="6">
    <location>
        <begin position="457"/>
        <end position="479"/>
    </location>
</feature>
<feature type="transmembrane region" description="Helical" evidence="6">
    <location>
        <begin position="335"/>
        <end position="355"/>
    </location>
</feature>
<evidence type="ECO:0000313" key="8">
    <source>
        <dbReference type="Proteomes" id="UP000095285"/>
    </source>
</evidence>
<accession>A0A1I7VRY5</accession>
<feature type="transmembrane region" description="Helical" evidence="6">
    <location>
        <begin position="296"/>
        <end position="314"/>
    </location>
</feature>
<dbReference type="Proteomes" id="UP000095285">
    <property type="component" value="Unassembled WGS sequence"/>
</dbReference>
<comment type="subcellular location">
    <subcellularLocation>
        <location evidence="1">Membrane</location>
    </subcellularLocation>
</comment>
<reference evidence="8" key="1">
    <citation type="submission" date="2012-04" db="EMBL/GenBank/DDBJ databases">
        <title>The Genome Sequence of Loa loa.</title>
        <authorList>
            <consortium name="The Broad Institute Genome Sequencing Platform"/>
            <consortium name="Broad Institute Genome Sequencing Center for Infectious Disease"/>
            <person name="Nutman T.B."/>
            <person name="Fink D.L."/>
            <person name="Russ C."/>
            <person name="Young S."/>
            <person name="Zeng Q."/>
            <person name="Gargeya S."/>
            <person name="Alvarado L."/>
            <person name="Berlin A."/>
            <person name="Chapman S.B."/>
            <person name="Chen Z."/>
            <person name="Freedman E."/>
            <person name="Gellesch M."/>
            <person name="Goldberg J."/>
            <person name="Griggs A."/>
            <person name="Gujja S."/>
            <person name="Heilman E.R."/>
            <person name="Heiman D."/>
            <person name="Howarth C."/>
            <person name="Mehta T."/>
            <person name="Neiman D."/>
            <person name="Pearson M."/>
            <person name="Roberts A."/>
            <person name="Saif S."/>
            <person name="Shea T."/>
            <person name="Shenoy N."/>
            <person name="Sisk P."/>
            <person name="Stolte C."/>
            <person name="Sykes S."/>
            <person name="White J."/>
            <person name="Yandava C."/>
            <person name="Haas B."/>
            <person name="Henn M.R."/>
            <person name="Nusbaum C."/>
            <person name="Birren B."/>
        </authorList>
    </citation>
    <scope>NUCLEOTIDE SEQUENCE [LARGE SCALE GENOMIC DNA]</scope>
</reference>
<dbReference type="PANTHER" id="PTHR48017">
    <property type="entry name" value="OS05G0424000 PROTEIN-RELATED"/>
    <property type="match status" value="1"/>
</dbReference>
<evidence type="ECO:0000256" key="3">
    <source>
        <dbReference type="ARBA" id="ARBA00022692"/>
    </source>
</evidence>
<reference evidence="9" key="2">
    <citation type="submission" date="2016-11" db="UniProtKB">
        <authorList>
            <consortium name="WormBaseParasite"/>
        </authorList>
    </citation>
    <scope>IDENTIFICATION</scope>
</reference>
<feature type="transmembrane region" description="Helical" evidence="6">
    <location>
        <begin position="60"/>
        <end position="82"/>
    </location>
</feature>
<dbReference type="Pfam" id="PF01490">
    <property type="entry name" value="Aa_trans"/>
    <property type="match status" value="2"/>
</dbReference>
<keyword evidence="4 6" id="KW-1133">Transmembrane helix</keyword>
<feature type="domain" description="Amino acid transporter transmembrane" evidence="7">
    <location>
        <begin position="184"/>
        <end position="398"/>
    </location>
</feature>
<proteinExistence type="predicted"/>
<evidence type="ECO:0000256" key="6">
    <source>
        <dbReference type="SAM" id="Phobius"/>
    </source>
</evidence>
<evidence type="ECO:0000313" key="9">
    <source>
        <dbReference type="WBParaSite" id="EN70_5589"/>
    </source>
</evidence>
<keyword evidence="3 6" id="KW-0812">Transmembrane</keyword>
<feature type="transmembrane region" description="Helical" evidence="6">
    <location>
        <begin position="361"/>
        <end position="382"/>
    </location>
</feature>
<dbReference type="AlphaFoldDB" id="A0A1I7VRY5"/>
<dbReference type="InterPro" id="IPR013057">
    <property type="entry name" value="AA_transpt_TM"/>
</dbReference>
<dbReference type="GO" id="GO:0016020">
    <property type="term" value="C:membrane"/>
    <property type="evidence" value="ECO:0007669"/>
    <property type="project" value="UniProtKB-SubCell"/>
</dbReference>
<feature type="transmembrane region" description="Helical" evidence="6">
    <location>
        <begin position="180"/>
        <end position="200"/>
    </location>
</feature>
<feature type="transmembrane region" description="Helical" evidence="6">
    <location>
        <begin position="254"/>
        <end position="276"/>
    </location>
</feature>
<evidence type="ECO:0000256" key="5">
    <source>
        <dbReference type="ARBA" id="ARBA00023136"/>
    </source>
</evidence>
<evidence type="ECO:0000259" key="7">
    <source>
        <dbReference type="Pfam" id="PF01490"/>
    </source>
</evidence>
<dbReference type="WBParaSite" id="EN70_5589">
    <property type="protein sequence ID" value="EN70_5589"/>
    <property type="gene ID" value="EN70_5589"/>
</dbReference>
<feature type="transmembrane region" description="Helical" evidence="6">
    <location>
        <begin position="88"/>
        <end position="110"/>
    </location>
</feature>
<protein>
    <submittedName>
        <fullName evidence="9">Aa_trans domain-containing protein</fullName>
    </submittedName>
</protein>
<evidence type="ECO:0000256" key="4">
    <source>
        <dbReference type="ARBA" id="ARBA00022989"/>
    </source>
</evidence>
<evidence type="ECO:0000256" key="1">
    <source>
        <dbReference type="ARBA" id="ARBA00004370"/>
    </source>
</evidence>
<dbReference type="STRING" id="7209.A0A1I7VRY5"/>
<feature type="domain" description="Amino acid transporter transmembrane" evidence="7">
    <location>
        <begin position="57"/>
        <end position="157"/>
    </location>
</feature>